<dbReference type="PROSITE" id="PS51186">
    <property type="entry name" value="GNAT"/>
    <property type="match status" value="1"/>
</dbReference>
<dbReference type="Gene3D" id="3.40.630.30">
    <property type="match status" value="1"/>
</dbReference>
<dbReference type="InterPro" id="IPR000182">
    <property type="entry name" value="GNAT_dom"/>
</dbReference>
<dbReference type="SUPFAM" id="SSF55729">
    <property type="entry name" value="Acyl-CoA N-acyltransferases (Nat)"/>
    <property type="match status" value="1"/>
</dbReference>
<organism evidence="2 3">
    <name type="scientific">Teichococcus globiformis</name>
    <dbReference type="NCBI Taxonomy" id="2307229"/>
    <lineage>
        <taxon>Bacteria</taxon>
        <taxon>Pseudomonadati</taxon>
        <taxon>Pseudomonadota</taxon>
        <taxon>Alphaproteobacteria</taxon>
        <taxon>Acetobacterales</taxon>
        <taxon>Roseomonadaceae</taxon>
        <taxon>Roseomonas</taxon>
    </lineage>
</organism>
<comment type="caution">
    <text evidence="2">The sequence shown here is derived from an EMBL/GenBank/DDBJ whole genome shotgun (WGS) entry which is preliminary data.</text>
</comment>
<evidence type="ECO:0000259" key="1">
    <source>
        <dbReference type="PROSITE" id="PS51186"/>
    </source>
</evidence>
<name>A0ABV7G624_9PROT</name>
<sequence length="229" mass="26010">MPLLHAECKHFQALASPYHLFYPDHMAPFPLRFETLRGAALMPHLPDLAGLRIAVFREWPYLYEGDEAYEARYLRAYAEGEGAAVMLCRDGDRPVGISTCEPMGTTHQAVRACFLEAGLDPGRFCYFGESVLLQPYRGRGAGLRFFKLREAHARSLGADYATFCAVEREVDDPRRPAGYLPLDGFWQRRGYTPYPSLRCVMNWREPGGRAEIPHHLSFWIKPLSEASLP</sequence>
<dbReference type="InterPro" id="IPR016181">
    <property type="entry name" value="Acyl_CoA_acyltransferase"/>
</dbReference>
<evidence type="ECO:0000313" key="3">
    <source>
        <dbReference type="Proteomes" id="UP001595593"/>
    </source>
</evidence>
<dbReference type="EMBL" id="JBHRTN010000010">
    <property type="protein sequence ID" value="MFC3125667.1"/>
    <property type="molecule type" value="Genomic_DNA"/>
</dbReference>
<protein>
    <submittedName>
        <fullName evidence="2">GNAT family N-acetyltransferase</fullName>
    </submittedName>
</protein>
<accession>A0ABV7G624</accession>
<gene>
    <name evidence="2" type="ORF">ACFOD4_11375</name>
</gene>
<proteinExistence type="predicted"/>
<dbReference type="RefSeq" id="WP_379596518.1">
    <property type="nucleotide sequence ID" value="NZ_JBHRTN010000010.1"/>
</dbReference>
<dbReference type="Proteomes" id="UP001595593">
    <property type="component" value="Unassembled WGS sequence"/>
</dbReference>
<feature type="domain" description="N-acetyltransferase" evidence="1">
    <location>
        <begin position="34"/>
        <end position="219"/>
    </location>
</feature>
<evidence type="ECO:0000313" key="2">
    <source>
        <dbReference type="EMBL" id="MFC3125667.1"/>
    </source>
</evidence>
<keyword evidence="3" id="KW-1185">Reference proteome</keyword>
<reference evidence="3" key="1">
    <citation type="journal article" date="2019" name="Int. J. Syst. Evol. Microbiol.">
        <title>The Global Catalogue of Microorganisms (GCM) 10K type strain sequencing project: providing services to taxonomists for standard genome sequencing and annotation.</title>
        <authorList>
            <consortium name="The Broad Institute Genomics Platform"/>
            <consortium name="The Broad Institute Genome Sequencing Center for Infectious Disease"/>
            <person name="Wu L."/>
            <person name="Ma J."/>
        </authorList>
    </citation>
    <scope>NUCLEOTIDE SEQUENCE [LARGE SCALE GENOMIC DNA]</scope>
    <source>
        <strain evidence="3">KCTC 52094</strain>
    </source>
</reference>